<dbReference type="Proteomes" id="UP001464923">
    <property type="component" value="Unassembled WGS sequence"/>
</dbReference>
<protein>
    <submittedName>
        <fullName evidence="5">Family 16 glycosylhydrolase</fullName>
    </submittedName>
</protein>
<evidence type="ECO:0000259" key="4">
    <source>
        <dbReference type="PROSITE" id="PS51762"/>
    </source>
</evidence>
<feature type="compositionally biased region" description="Low complexity" evidence="2">
    <location>
        <begin position="96"/>
        <end position="111"/>
    </location>
</feature>
<dbReference type="EMBL" id="JBEDNP010000015">
    <property type="protein sequence ID" value="MEQ3541546.1"/>
    <property type="molecule type" value="Genomic_DNA"/>
</dbReference>
<feature type="compositionally biased region" description="Low complexity" evidence="2">
    <location>
        <begin position="244"/>
        <end position="275"/>
    </location>
</feature>
<dbReference type="CDD" id="cd00413">
    <property type="entry name" value="Glyco_hydrolase_16"/>
    <property type="match status" value="1"/>
</dbReference>
<feature type="compositionally biased region" description="Pro residues" evidence="2">
    <location>
        <begin position="196"/>
        <end position="205"/>
    </location>
</feature>
<keyword evidence="6" id="KW-1185">Reference proteome</keyword>
<dbReference type="InterPro" id="IPR013320">
    <property type="entry name" value="ConA-like_dom_sf"/>
</dbReference>
<dbReference type="Pfam" id="PF00722">
    <property type="entry name" value="Glyco_hydro_16"/>
    <property type="match status" value="1"/>
</dbReference>
<feature type="compositionally biased region" description="Low complexity" evidence="2">
    <location>
        <begin position="60"/>
        <end position="77"/>
    </location>
</feature>
<dbReference type="RefSeq" id="WP_345655016.1">
    <property type="nucleotide sequence ID" value="NZ_BAABLY010000103.1"/>
</dbReference>
<proteinExistence type="inferred from homology"/>
<evidence type="ECO:0000313" key="6">
    <source>
        <dbReference type="Proteomes" id="UP001464923"/>
    </source>
</evidence>
<dbReference type="PROSITE" id="PS51762">
    <property type="entry name" value="GH16_2"/>
    <property type="match status" value="1"/>
</dbReference>
<feature type="signal peptide" evidence="3">
    <location>
        <begin position="1"/>
        <end position="19"/>
    </location>
</feature>
<dbReference type="InterPro" id="IPR050546">
    <property type="entry name" value="Glycosyl_Hydrlase_16"/>
</dbReference>
<feature type="compositionally biased region" description="Low complexity" evidence="2">
    <location>
        <begin position="118"/>
        <end position="149"/>
    </location>
</feature>
<dbReference type="PANTHER" id="PTHR10963:SF55">
    <property type="entry name" value="GLYCOSIDE HYDROLASE FAMILY 16 PROTEIN"/>
    <property type="match status" value="1"/>
</dbReference>
<organism evidence="5 6">
    <name type="scientific">Pseudonocardia tropica</name>
    <dbReference type="NCBI Taxonomy" id="681289"/>
    <lineage>
        <taxon>Bacteria</taxon>
        <taxon>Bacillati</taxon>
        <taxon>Actinomycetota</taxon>
        <taxon>Actinomycetes</taxon>
        <taxon>Pseudonocardiales</taxon>
        <taxon>Pseudonocardiaceae</taxon>
        <taxon>Pseudonocardia</taxon>
    </lineage>
</organism>
<evidence type="ECO:0000256" key="2">
    <source>
        <dbReference type="SAM" id="MobiDB-lite"/>
    </source>
</evidence>
<dbReference type="Gene3D" id="2.60.120.200">
    <property type="match status" value="1"/>
</dbReference>
<gene>
    <name evidence="5" type="ORF">WHI96_22280</name>
</gene>
<dbReference type="SUPFAM" id="SSF49899">
    <property type="entry name" value="Concanavalin A-like lectins/glucanases"/>
    <property type="match status" value="1"/>
</dbReference>
<reference evidence="5 6" key="1">
    <citation type="submission" date="2024-03" db="EMBL/GenBank/DDBJ databases">
        <title>Draft genome sequence of Pseudonocardia tropica JCM 19149.</title>
        <authorList>
            <person name="Butdee W."/>
            <person name="Duangmal K."/>
        </authorList>
    </citation>
    <scope>NUCLEOTIDE SEQUENCE [LARGE SCALE GENOMIC DNA]</scope>
    <source>
        <strain evidence="5 6">JCM 19149</strain>
    </source>
</reference>
<keyword evidence="3" id="KW-0732">Signal</keyword>
<dbReference type="InterPro" id="IPR000757">
    <property type="entry name" value="Beta-glucanase-like"/>
</dbReference>
<evidence type="ECO:0000256" key="1">
    <source>
        <dbReference type="ARBA" id="ARBA00006865"/>
    </source>
</evidence>
<feature type="region of interest" description="Disordered" evidence="2">
    <location>
        <begin position="34"/>
        <end position="53"/>
    </location>
</feature>
<dbReference type="PANTHER" id="PTHR10963">
    <property type="entry name" value="GLYCOSYL HYDROLASE-RELATED"/>
    <property type="match status" value="1"/>
</dbReference>
<evidence type="ECO:0000313" key="5">
    <source>
        <dbReference type="EMBL" id="MEQ3541546.1"/>
    </source>
</evidence>
<comment type="caution">
    <text evidence="5">The sequence shown here is derived from an EMBL/GenBank/DDBJ whole genome shotgun (WGS) entry which is preliminary data.</text>
</comment>
<evidence type="ECO:0000256" key="3">
    <source>
        <dbReference type="SAM" id="SignalP"/>
    </source>
</evidence>
<feature type="compositionally biased region" description="Low complexity" evidence="2">
    <location>
        <begin position="206"/>
        <end position="221"/>
    </location>
</feature>
<comment type="similarity">
    <text evidence="1">Belongs to the glycosyl hydrolase 16 family.</text>
</comment>
<feature type="chain" id="PRO_5045335074" evidence="3">
    <location>
        <begin position="20"/>
        <end position="505"/>
    </location>
</feature>
<feature type="compositionally biased region" description="Basic and acidic residues" evidence="2">
    <location>
        <begin position="225"/>
        <end position="235"/>
    </location>
</feature>
<name>A0ABV1K0Y9_9PSEU</name>
<feature type="domain" description="GH16" evidence="4">
    <location>
        <begin position="277"/>
        <end position="505"/>
    </location>
</feature>
<feature type="region of interest" description="Disordered" evidence="2">
    <location>
        <begin position="59"/>
        <end position="293"/>
    </location>
</feature>
<sequence>MFTGGVLALTGGAAVSAAAAPTVPGGVAQAAVPGAPSVLAGPTTTPSGAVAFPTDSALWSSSQTAGGSGAAGAAAAARPAETGTDAVRGAESSGDAGPARPAATGSSGSAGPIPPSAPAGEPADTPGDAPSDPAAEPTTPAAPAGTAADPAPPADVPAAPAETPNGPADKPADTGETPADPAPGPADPAPGRADPAPAPADPAPAPADTAPAPADPGTRPAAPEKPADPEEKPVDPADTPVETPSDPAAAPAAPADPSARPADQSAPRAGAASAAERYGWGTPLPASDEFDYTGPPDPAKWNQAGECWPGHAGNGGRCASRSTVKDGKLVQTGLRNGDSAWISSKFNQQYGRWEARVRSEATGPDNGRQYHPLLIIWPQSDRWPQDGEYDFLENGAPGEQCAEAFIHYPHGRGAVQQEYAREKDCGAPLSEWHNVAVEWTPDHVKGFIDGKEWFSFSGGARPGRKNIQDMPSGHLTIQLDNFFGGNMQPARYEVDWVRIYSLGGK</sequence>
<dbReference type="PRINTS" id="PR01217">
    <property type="entry name" value="PRICHEXTENSN"/>
</dbReference>
<accession>A0ABV1K0Y9</accession>